<keyword evidence="1" id="KW-1133">Transmembrane helix</keyword>
<protein>
    <submittedName>
        <fullName evidence="2">Uncharacterized protein</fullName>
    </submittedName>
</protein>
<sequence length="91" mass="10517">MVPLRVRVPIMVIRWAVETIIPMVPKRVEAKQMGPMIFIKQSKGSMILMAQEMAVPRMWASLKWGIWVIRGLMIGWVIIISQQSRACQLQQ</sequence>
<name>A0A2P2MCE1_RHIMU</name>
<reference evidence="2" key="1">
    <citation type="submission" date="2018-02" db="EMBL/GenBank/DDBJ databases">
        <title>Rhizophora mucronata_Transcriptome.</title>
        <authorList>
            <person name="Meera S.P."/>
            <person name="Sreeshan A."/>
            <person name="Augustine A."/>
        </authorList>
    </citation>
    <scope>NUCLEOTIDE SEQUENCE</scope>
    <source>
        <tissue evidence="2">Leaf</tissue>
    </source>
</reference>
<keyword evidence="1" id="KW-0472">Membrane</keyword>
<evidence type="ECO:0000313" key="2">
    <source>
        <dbReference type="EMBL" id="MBX27880.1"/>
    </source>
</evidence>
<evidence type="ECO:0000256" key="1">
    <source>
        <dbReference type="SAM" id="Phobius"/>
    </source>
</evidence>
<proteinExistence type="predicted"/>
<organism evidence="2">
    <name type="scientific">Rhizophora mucronata</name>
    <name type="common">Asiatic mangrove</name>
    <dbReference type="NCBI Taxonomy" id="61149"/>
    <lineage>
        <taxon>Eukaryota</taxon>
        <taxon>Viridiplantae</taxon>
        <taxon>Streptophyta</taxon>
        <taxon>Embryophyta</taxon>
        <taxon>Tracheophyta</taxon>
        <taxon>Spermatophyta</taxon>
        <taxon>Magnoliopsida</taxon>
        <taxon>eudicotyledons</taxon>
        <taxon>Gunneridae</taxon>
        <taxon>Pentapetalae</taxon>
        <taxon>rosids</taxon>
        <taxon>fabids</taxon>
        <taxon>Malpighiales</taxon>
        <taxon>Rhizophoraceae</taxon>
        <taxon>Rhizophora</taxon>
    </lineage>
</organism>
<feature type="transmembrane region" description="Helical" evidence="1">
    <location>
        <begin position="64"/>
        <end position="81"/>
    </location>
</feature>
<dbReference type="AlphaFoldDB" id="A0A2P2MCE1"/>
<accession>A0A2P2MCE1</accession>
<keyword evidence="1" id="KW-0812">Transmembrane</keyword>
<dbReference type="EMBL" id="GGEC01047396">
    <property type="protein sequence ID" value="MBX27880.1"/>
    <property type="molecule type" value="Transcribed_RNA"/>
</dbReference>